<evidence type="ECO:0000256" key="1">
    <source>
        <dbReference type="SAM" id="MobiDB-lite"/>
    </source>
</evidence>
<dbReference type="OrthoDB" id="4849005at2759"/>
<feature type="transmembrane region" description="Helical" evidence="2">
    <location>
        <begin position="286"/>
        <end position="308"/>
    </location>
</feature>
<evidence type="ECO:0000313" key="4">
    <source>
        <dbReference type="Proteomes" id="UP000015530"/>
    </source>
</evidence>
<sequence>MSTLVIPVGTVSSPIATIAVSTVPRPPFPSVNATSAITLGNATATTSGAGVTADPILTGTSSTANSTRPPPSSPPFPSVNSSQPANTIITISGTGTTVISTLTAGTSSTNPTISPSLPPFPVTNSTLYPSTLGSITGTITGTGGTPIPTLTGGTSAGSGTITGLPTPTTEPPFPTRNGTSTAGPTGTAPPEGSGTIFFTTEAPETSSGLNATATTPPFPAGNVTVIPASTGNSRPPHHANPYSLAVCNIDAAVPNFKRNHRAYCHRGWSSTWNCDSERALQPVAELNILVAAIFIVVVFASVPSYWAFNYPCHCHQLNGTGGIFHAMPYGHCNQWDKSSTGATNRTSSNTATTLLTSTTKASVSVEGDSTTMLEPDGPVVPTTTVSDFTLPSNEAYPWGGNGPLFRRPNTTATDSEEVPVRQPDGWWLRWKRHFDRSRPRAKESEADVTHET</sequence>
<accession>T0JNY0</accession>
<evidence type="ECO:0000256" key="2">
    <source>
        <dbReference type="SAM" id="Phobius"/>
    </source>
</evidence>
<protein>
    <submittedName>
        <fullName evidence="3">Uncharacterized protein</fullName>
    </submittedName>
</protein>
<keyword evidence="2" id="KW-0472">Membrane</keyword>
<keyword evidence="2" id="KW-1133">Transmembrane helix</keyword>
<dbReference type="EMBL" id="AMYD01003865">
    <property type="protein sequence ID" value="EQB44902.1"/>
    <property type="molecule type" value="Genomic_DNA"/>
</dbReference>
<name>T0JNY0_COLGC</name>
<comment type="caution">
    <text evidence="3">The sequence shown here is derived from an EMBL/GenBank/DDBJ whole genome shotgun (WGS) entry which is preliminary data.</text>
</comment>
<evidence type="ECO:0000313" key="3">
    <source>
        <dbReference type="EMBL" id="EQB44902.1"/>
    </source>
</evidence>
<keyword evidence="2" id="KW-0812">Transmembrane</keyword>
<proteinExistence type="predicted"/>
<dbReference type="OMA" id="AHIAICV"/>
<feature type="region of interest" description="Disordered" evidence="1">
    <location>
        <begin position="165"/>
        <end position="196"/>
    </location>
</feature>
<reference evidence="4" key="1">
    <citation type="journal article" date="2013" name="Mol. Plant Microbe Interact.">
        <title>Global aspects of pacC regulation of pathogenicity genes in Colletotrichum gloeosporioides as revealed by transcriptome analysis.</title>
        <authorList>
            <person name="Alkan N."/>
            <person name="Meng X."/>
            <person name="Friedlander G."/>
            <person name="Reuveni E."/>
            <person name="Sukno S."/>
            <person name="Sherman A."/>
            <person name="Thon M."/>
            <person name="Fluhr R."/>
            <person name="Prusky D."/>
        </authorList>
    </citation>
    <scope>NUCLEOTIDE SEQUENCE [LARGE SCALE GENOMIC DNA]</scope>
    <source>
        <strain evidence="4">Cg-14</strain>
    </source>
</reference>
<dbReference type="AlphaFoldDB" id="T0JNY0"/>
<feature type="compositionally biased region" description="Pro residues" evidence="1">
    <location>
        <begin position="68"/>
        <end position="77"/>
    </location>
</feature>
<feature type="region of interest" description="Disordered" evidence="1">
    <location>
        <begin position="45"/>
        <end position="85"/>
    </location>
</feature>
<feature type="compositionally biased region" description="Low complexity" evidence="1">
    <location>
        <begin position="178"/>
        <end position="195"/>
    </location>
</feature>
<dbReference type="Proteomes" id="UP000015530">
    <property type="component" value="Unassembled WGS sequence"/>
</dbReference>
<dbReference type="HOGENOM" id="CLU_605511_0_0_1"/>
<dbReference type="STRING" id="1237896.T0JNY0"/>
<organism evidence="3 4">
    <name type="scientific">Colletotrichum gloeosporioides (strain Cg-14)</name>
    <name type="common">Anthracnose fungus</name>
    <name type="synonym">Glomerella cingulata</name>
    <dbReference type="NCBI Taxonomy" id="1237896"/>
    <lineage>
        <taxon>Eukaryota</taxon>
        <taxon>Fungi</taxon>
        <taxon>Dikarya</taxon>
        <taxon>Ascomycota</taxon>
        <taxon>Pezizomycotina</taxon>
        <taxon>Sordariomycetes</taxon>
        <taxon>Hypocreomycetidae</taxon>
        <taxon>Glomerellales</taxon>
        <taxon>Glomerellaceae</taxon>
        <taxon>Colletotrichum</taxon>
        <taxon>Colletotrichum gloeosporioides species complex</taxon>
    </lineage>
</organism>
<gene>
    <name evidence="3" type="ORF">CGLO_16301</name>
</gene>